<feature type="signal peptide" evidence="1">
    <location>
        <begin position="1"/>
        <end position="26"/>
    </location>
</feature>
<proteinExistence type="predicted"/>
<name>A0AAX3LKA1_9RHOB</name>
<reference evidence="3" key="1">
    <citation type="submission" date="2023-01" db="EMBL/GenBank/DDBJ databases">
        <title>Comparative genomic analysis of cold water coral derived Sulfitobacter faviae: insights into their metabolism and habitat adaptation.</title>
        <authorList>
            <person name="Guo Y."/>
            <person name="Lin S."/>
            <person name="Huang Z."/>
            <person name="Tang K."/>
            <person name="Wang X."/>
        </authorList>
    </citation>
    <scope>NUCLEOTIDE SEQUENCE</scope>
    <source>
        <strain evidence="3">SCSIO W_1865</strain>
    </source>
</reference>
<feature type="domain" description="Glucose/Sorbosone dehydrogenase" evidence="2">
    <location>
        <begin position="39"/>
        <end position="361"/>
    </location>
</feature>
<sequence>MTRAKHLATAAFISLGSLCAAGFATAQSGLTITPMAEDLEAPWGVAPLPGGGLLVTEKAGRLIYQKDNTRHEVSGLPEVAVIGQGGLLDITLAGDFAQSHLLFLTYAKPQEGGGAGTALASAHLSEDTRSLENLTELFAMKPGSSGGQHFGSRVVEAPDGTLLVTIGERGDRPAAQDRSTHNGSIIRVNRDGSVPDDNPFVDTPDVLPEIWSYGHRNPQGAGLDLDGRLWVSEHGAKGGDEVNRITKGTNYGWPVISYGEHYSGAKIGEGTAKEGMAQPEFYWDPSIAPAGLMVYSGALFPEWEGDIFVGSLKFDYIARLSGTPLEEVAQIKTAETARVRDVVEGPEGGIWFISEVNGTVYRITP</sequence>
<protein>
    <submittedName>
        <fullName evidence="3">PQQ-dependent sugar dehydrogenase</fullName>
    </submittedName>
</protein>
<gene>
    <name evidence="3" type="ORF">PL336_09170</name>
</gene>
<evidence type="ECO:0000256" key="1">
    <source>
        <dbReference type="SAM" id="SignalP"/>
    </source>
</evidence>
<dbReference type="InterPro" id="IPR012938">
    <property type="entry name" value="Glc/Sorbosone_DH"/>
</dbReference>
<dbReference type="InterPro" id="IPR011042">
    <property type="entry name" value="6-blade_b-propeller_TolB-like"/>
</dbReference>
<evidence type="ECO:0000313" key="4">
    <source>
        <dbReference type="Proteomes" id="UP001210770"/>
    </source>
</evidence>
<evidence type="ECO:0000313" key="3">
    <source>
        <dbReference type="EMBL" id="WCE68985.1"/>
    </source>
</evidence>
<accession>A0AAX3LKA1</accession>
<dbReference type="PANTHER" id="PTHR19328">
    <property type="entry name" value="HEDGEHOG-INTERACTING PROTEIN"/>
    <property type="match status" value="1"/>
</dbReference>
<feature type="chain" id="PRO_5043993668" evidence="1">
    <location>
        <begin position="27"/>
        <end position="365"/>
    </location>
</feature>
<keyword evidence="1" id="KW-0732">Signal</keyword>
<organism evidence="3 4">
    <name type="scientific">Sulfitobacter faviae</name>
    <dbReference type="NCBI Taxonomy" id="1775881"/>
    <lineage>
        <taxon>Bacteria</taxon>
        <taxon>Pseudomonadati</taxon>
        <taxon>Pseudomonadota</taxon>
        <taxon>Alphaproteobacteria</taxon>
        <taxon>Rhodobacterales</taxon>
        <taxon>Roseobacteraceae</taxon>
        <taxon>Sulfitobacter</taxon>
    </lineage>
</organism>
<dbReference type="SUPFAM" id="SSF50952">
    <property type="entry name" value="Soluble quinoprotein glucose dehydrogenase"/>
    <property type="match status" value="1"/>
</dbReference>
<dbReference type="AlphaFoldDB" id="A0AAX3LKA1"/>
<dbReference type="InterPro" id="IPR011041">
    <property type="entry name" value="Quinoprot_gluc/sorb_DH_b-prop"/>
</dbReference>
<dbReference type="EMBL" id="CP116423">
    <property type="protein sequence ID" value="WCE68985.1"/>
    <property type="molecule type" value="Genomic_DNA"/>
</dbReference>
<dbReference type="PANTHER" id="PTHR19328:SF75">
    <property type="entry name" value="ALDOSE SUGAR DEHYDROGENASE YLII"/>
    <property type="match status" value="1"/>
</dbReference>
<dbReference type="Gene3D" id="2.120.10.30">
    <property type="entry name" value="TolB, C-terminal domain"/>
    <property type="match status" value="1"/>
</dbReference>
<evidence type="ECO:0000259" key="2">
    <source>
        <dbReference type="Pfam" id="PF07995"/>
    </source>
</evidence>
<dbReference type="RefSeq" id="WP_271687272.1">
    <property type="nucleotide sequence ID" value="NZ_CP116423.1"/>
</dbReference>
<dbReference type="Proteomes" id="UP001210770">
    <property type="component" value="Chromosome"/>
</dbReference>
<dbReference type="Pfam" id="PF07995">
    <property type="entry name" value="GSDH"/>
    <property type="match status" value="1"/>
</dbReference>